<dbReference type="InterPro" id="IPR025510">
    <property type="entry name" value="DUF4397"/>
</dbReference>
<keyword evidence="3" id="KW-1185">Reference proteome</keyword>
<dbReference type="Pfam" id="PF14344">
    <property type="entry name" value="DUF4397"/>
    <property type="match status" value="1"/>
</dbReference>
<evidence type="ECO:0000313" key="3">
    <source>
        <dbReference type="Proteomes" id="UP000651668"/>
    </source>
</evidence>
<dbReference type="EMBL" id="BMIL01000002">
    <property type="protein sequence ID" value="GGC57693.1"/>
    <property type="molecule type" value="Genomic_DNA"/>
</dbReference>
<evidence type="ECO:0000313" key="2">
    <source>
        <dbReference type="EMBL" id="GGC57693.1"/>
    </source>
</evidence>
<dbReference type="PROSITE" id="PS51257">
    <property type="entry name" value="PROKAR_LIPOPROTEIN"/>
    <property type="match status" value="1"/>
</dbReference>
<dbReference type="AlphaFoldDB" id="A0A916U4X8"/>
<gene>
    <name evidence="2" type="ORF">GCM10011387_09140</name>
</gene>
<reference evidence="2" key="2">
    <citation type="submission" date="2020-09" db="EMBL/GenBank/DDBJ databases">
        <authorList>
            <person name="Sun Q."/>
            <person name="Zhou Y."/>
        </authorList>
    </citation>
    <scope>NUCLEOTIDE SEQUENCE</scope>
    <source>
        <strain evidence="2">CGMCC 1.15343</strain>
    </source>
</reference>
<accession>A0A916U4X8</accession>
<organism evidence="2 3">
    <name type="scientific">Pedobacter quisquiliarum</name>
    <dbReference type="NCBI Taxonomy" id="1834438"/>
    <lineage>
        <taxon>Bacteria</taxon>
        <taxon>Pseudomonadati</taxon>
        <taxon>Bacteroidota</taxon>
        <taxon>Sphingobacteriia</taxon>
        <taxon>Sphingobacteriales</taxon>
        <taxon>Sphingobacteriaceae</taxon>
        <taxon>Pedobacter</taxon>
    </lineage>
</organism>
<name>A0A916U4X8_9SPHI</name>
<sequence length="265" mass="27715">MKKINIITAVLLLSTFFVSCEKDGVKELETTTTEAGAQIKFFNFGVTAPSMNFYANDQKVSAVVSATGTEALTGVNYGSVFPATNYALITGGNYTFKGIVPSTAVADANAVIASIQGNVENGKSYSLYTSGPFNAAAKTVDGFIVEDVIPAANTTAAHVRFVNTIANATAGFDLVAKSTTTAAEIVIATNIGYKAASTFVEVPNGVYEIYARYPGSPTNVITRNGTSNVSFIAGRAYTISSRGDMTVTGATAVNRPFLDNTSNRP</sequence>
<comment type="caution">
    <text evidence="2">The sequence shown here is derived from an EMBL/GenBank/DDBJ whole genome shotgun (WGS) entry which is preliminary data.</text>
</comment>
<proteinExistence type="predicted"/>
<feature type="domain" description="DUF4397" evidence="1">
    <location>
        <begin position="37"/>
        <end position="169"/>
    </location>
</feature>
<evidence type="ECO:0000259" key="1">
    <source>
        <dbReference type="Pfam" id="PF14344"/>
    </source>
</evidence>
<dbReference type="Proteomes" id="UP000651668">
    <property type="component" value="Unassembled WGS sequence"/>
</dbReference>
<dbReference type="RefSeq" id="WP_188625653.1">
    <property type="nucleotide sequence ID" value="NZ_BMIL01000002.1"/>
</dbReference>
<protein>
    <recommendedName>
        <fullName evidence="1">DUF4397 domain-containing protein</fullName>
    </recommendedName>
</protein>
<reference evidence="2" key="1">
    <citation type="journal article" date="2014" name="Int. J. Syst. Evol. Microbiol.">
        <title>Complete genome sequence of Corynebacterium casei LMG S-19264T (=DSM 44701T), isolated from a smear-ripened cheese.</title>
        <authorList>
            <consortium name="US DOE Joint Genome Institute (JGI-PGF)"/>
            <person name="Walter F."/>
            <person name="Albersmeier A."/>
            <person name="Kalinowski J."/>
            <person name="Ruckert C."/>
        </authorList>
    </citation>
    <scope>NUCLEOTIDE SEQUENCE</scope>
    <source>
        <strain evidence="2">CGMCC 1.15343</strain>
    </source>
</reference>